<name>A0A8T0HNP5_CERPU</name>
<reference evidence="1" key="1">
    <citation type="submission" date="2020-06" db="EMBL/GenBank/DDBJ databases">
        <title>WGS assembly of Ceratodon purpureus strain R40.</title>
        <authorList>
            <person name="Carey S.B."/>
            <person name="Jenkins J."/>
            <person name="Shu S."/>
            <person name="Lovell J.T."/>
            <person name="Sreedasyam A."/>
            <person name="Maumus F."/>
            <person name="Tiley G.P."/>
            <person name="Fernandez-Pozo N."/>
            <person name="Barry K."/>
            <person name="Chen C."/>
            <person name="Wang M."/>
            <person name="Lipzen A."/>
            <person name="Daum C."/>
            <person name="Saski C.A."/>
            <person name="Payton A.C."/>
            <person name="Mcbreen J.C."/>
            <person name="Conrad R.E."/>
            <person name="Kollar L.M."/>
            <person name="Olsson S."/>
            <person name="Huttunen S."/>
            <person name="Landis J.B."/>
            <person name="Wickett N.J."/>
            <person name="Johnson M.G."/>
            <person name="Rensing S.A."/>
            <person name="Grimwood J."/>
            <person name="Schmutz J."/>
            <person name="Mcdaniel S.F."/>
        </authorList>
    </citation>
    <scope>NUCLEOTIDE SEQUENCE</scope>
    <source>
        <strain evidence="1">R40</strain>
    </source>
</reference>
<gene>
    <name evidence="1" type="ORF">KC19_VG080900</name>
</gene>
<protein>
    <submittedName>
        <fullName evidence="1">Uncharacterized protein</fullName>
    </submittedName>
</protein>
<dbReference type="AlphaFoldDB" id="A0A8T0HNP5"/>
<comment type="caution">
    <text evidence="1">The sequence shown here is derived from an EMBL/GenBank/DDBJ whole genome shotgun (WGS) entry which is preliminary data.</text>
</comment>
<evidence type="ECO:0000313" key="2">
    <source>
        <dbReference type="Proteomes" id="UP000822688"/>
    </source>
</evidence>
<accession>A0A8T0HNP5</accession>
<keyword evidence="2" id="KW-1185">Reference proteome</keyword>
<sequence length="85" mass="9986">MCQNFICNHRLRFCSRFPLHQQSTVSYNTMPPLPCLAFFISAIFFQHINNDHDNLIASLLLTHSLSHYSSIFFSRKINNSIFTIY</sequence>
<organism evidence="1 2">
    <name type="scientific">Ceratodon purpureus</name>
    <name type="common">Fire moss</name>
    <name type="synonym">Dicranum purpureum</name>
    <dbReference type="NCBI Taxonomy" id="3225"/>
    <lineage>
        <taxon>Eukaryota</taxon>
        <taxon>Viridiplantae</taxon>
        <taxon>Streptophyta</taxon>
        <taxon>Embryophyta</taxon>
        <taxon>Bryophyta</taxon>
        <taxon>Bryophytina</taxon>
        <taxon>Bryopsida</taxon>
        <taxon>Dicranidae</taxon>
        <taxon>Pseudoditrichales</taxon>
        <taxon>Ditrichaceae</taxon>
        <taxon>Ceratodon</taxon>
    </lineage>
</organism>
<dbReference type="EMBL" id="CM026426">
    <property type="protein sequence ID" value="KAG0572273.1"/>
    <property type="molecule type" value="Genomic_DNA"/>
</dbReference>
<evidence type="ECO:0000313" key="1">
    <source>
        <dbReference type="EMBL" id="KAG0572273.1"/>
    </source>
</evidence>
<proteinExistence type="predicted"/>
<dbReference type="Proteomes" id="UP000822688">
    <property type="component" value="Chromosome V"/>
</dbReference>